<reference evidence="2 3" key="1">
    <citation type="journal article" date="2023" name="IMA Fungus">
        <title>Comparative genomic study of the Penicillium genus elucidates a diverse pangenome and 15 lateral gene transfer events.</title>
        <authorList>
            <person name="Petersen C."/>
            <person name="Sorensen T."/>
            <person name="Nielsen M.R."/>
            <person name="Sondergaard T.E."/>
            <person name="Sorensen J.L."/>
            <person name="Fitzpatrick D.A."/>
            <person name="Frisvad J.C."/>
            <person name="Nielsen K.L."/>
        </authorList>
    </citation>
    <scope>NUCLEOTIDE SEQUENCE [LARGE SCALE GENOMIC DNA]</scope>
    <source>
        <strain evidence="2 3">IBT 35679</strain>
    </source>
</reference>
<feature type="domain" description="Domain of unknown function at the cortex 1" evidence="1">
    <location>
        <begin position="15"/>
        <end position="275"/>
    </location>
</feature>
<dbReference type="AlphaFoldDB" id="A0AAD6GAA0"/>
<organism evidence="2 3">
    <name type="scientific">Penicillium frequentans</name>
    <dbReference type="NCBI Taxonomy" id="3151616"/>
    <lineage>
        <taxon>Eukaryota</taxon>
        <taxon>Fungi</taxon>
        <taxon>Dikarya</taxon>
        <taxon>Ascomycota</taxon>
        <taxon>Pezizomycotina</taxon>
        <taxon>Eurotiomycetes</taxon>
        <taxon>Eurotiomycetidae</taxon>
        <taxon>Eurotiales</taxon>
        <taxon>Aspergillaceae</taxon>
        <taxon>Penicillium</taxon>
    </lineage>
</organism>
<proteinExistence type="predicted"/>
<dbReference type="Proteomes" id="UP001220324">
    <property type="component" value="Unassembled WGS sequence"/>
</dbReference>
<accession>A0AAD6GAA0</accession>
<dbReference type="EMBL" id="JAQIZZ010000008">
    <property type="protein sequence ID" value="KAJ5524344.1"/>
    <property type="molecule type" value="Genomic_DNA"/>
</dbReference>
<name>A0AAD6GAA0_9EURO</name>
<sequence length="312" mass="35187">MPFPRLYPDSGAQYRLRVTAGTEDDSTHHQNVEVNGAINSLVGRSATANLAVKVKYYHGLPLSSPLTSNYFDHALHRDDEFSIAFSIVFDRDVNGNDLVFGNFFDRPIEHKLPVGFPILSSLEERWGDKSIEFNVQGDFPSIHAPALTSFSQLRIGVEGPTEAQKLGRHSVIMEGSDTESGSNIFEQQGVPTTAKGRKQFFQAAEKREAFWFFGGIQYFADFGNHDLNFRDLCLKFPGKELPYYQLLDDEEHELRYTLKNVKTGEVYLVVVFSVVMSEVEAITLSDKQNAAADLVAMEAEMANVRRQNRCRF</sequence>
<dbReference type="InterPro" id="IPR013897">
    <property type="entry name" value="Duc1"/>
</dbReference>
<dbReference type="PANTHER" id="PTHR34826">
    <property type="entry name" value="UPF0590 PROTEIN C409.17C"/>
    <property type="match status" value="1"/>
</dbReference>
<evidence type="ECO:0000313" key="3">
    <source>
        <dbReference type="Proteomes" id="UP001220324"/>
    </source>
</evidence>
<gene>
    <name evidence="2" type="ORF">N7494_010994</name>
</gene>
<dbReference type="PANTHER" id="PTHR34826:SF2">
    <property type="entry name" value="UPF0590 PROTEIN C409.17C"/>
    <property type="match status" value="1"/>
</dbReference>
<protein>
    <recommendedName>
        <fullName evidence="1">Domain of unknown function at the cortex 1 domain-containing protein</fullName>
    </recommendedName>
</protein>
<comment type="caution">
    <text evidence="2">The sequence shown here is derived from an EMBL/GenBank/DDBJ whole genome shotgun (WGS) entry which is preliminary data.</text>
</comment>
<dbReference type="Pfam" id="PF08588">
    <property type="entry name" value="Duc1"/>
    <property type="match status" value="1"/>
</dbReference>
<evidence type="ECO:0000259" key="1">
    <source>
        <dbReference type="Pfam" id="PF08588"/>
    </source>
</evidence>
<evidence type="ECO:0000313" key="2">
    <source>
        <dbReference type="EMBL" id="KAJ5524344.1"/>
    </source>
</evidence>
<keyword evidence="3" id="KW-1185">Reference proteome</keyword>